<dbReference type="PROSITE" id="PS00409">
    <property type="entry name" value="PROKAR_NTER_METHYL"/>
    <property type="match status" value="1"/>
</dbReference>
<dbReference type="PANTHER" id="PTHR30093:SF2">
    <property type="entry name" value="TYPE II SECRETION SYSTEM PROTEIN H"/>
    <property type="match status" value="1"/>
</dbReference>
<reference evidence="3" key="1">
    <citation type="submission" date="2021-05" db="EMBL/GenBank/DDBJ databases">
        <title>Complete genome sequence of the cellulolytic planctomycete Telmatocola sphagniphila SP2T and characterization of the first cellulase from planctomycetes.</title>
        <authorList>
            <person name="Rakitin A.L."/>
            <person name="Beletsky A.V."/>
            <person name="Naumoff D.G."/>
            <person name="Kulichevskaya I.S."/>
            <person name="Mardanov A.V."/>
            <person name="Ravin N.V."/>
            <person name="Dedysh S.N."/>
        </authorList>
    </citation>
    <scope>NUCLEOTIDE SEQUENCE</scope>
    <source>
        <strain evidence="3">SP2T</strain>
    </source>
</reference>
<dbReference type="InterPro" id="IPR012902">
    <property type="entry name" value="N_methyl_site"/>
</dbReference>
<dbReference type="Pfam" id="PF07596">
    <property type="entry name" value="SBP_bac_10"/>
    <property type="match status" value="1"/>
</dbReference>
<dbReference type="SUPFAM" id="SSF54523">
    <property type="entry name" value="Pili subunits"/>
    <property type="match status" value="1"/>
</dbReference>
<feature type="domain" description="DUF1559" evidence="2">
    <location>
        <begin position="36"/>
        <end position="330"/>
    </location>
</feature>
<dbReference type="InterPro" id="IPR027558">
    <property type="entry name" value="Pre_pil_HX9DG_C"/>
</dbReference>
<evidence type="ECO:0000259" key="2">
    <source>
        <dbReference type="Pfam" id="PF07596"/>
    </source>
</evidence>
<protein>
    <submittedName>
        <fullName evidence="3">DUF1559 domain-containing protein</fullName>
    </submittedName>
</protein>
<dbReference type="InterPro" id="IPR011453">
    <property type="entry name" value="DUF1559"/>
</dbReference>
<gene>
    <name evidence="3" type="ORF">KIH39_23865</name>
</gene>
<accession>A0A8E6B630</accession>
<name>A0A8E6B630_9BACT</name>
<evidence type="ECO:0000256" key="1">
    <source>
        <dbReference type="SAM" id="Phobius"/>
    </source>
</evidence>
<dbReference type="Pfam" id="PF07963">
    <property type="entry name" value="N_methyl"/>
    <property type="match status" value="1"/>
</dbReference>
<evidence type="ECO:0000313" key="3">
    <source>
        <dbReference type="EMBL" id="QVL31836.1"/>
    </source>
</evidence>
<dbReference type="RefSeq" id="WP_213496192.1">
    <property type="nucleotide sequence ID" value="NZ_CP074694.1"/>
</dbReference>
<dbReference type="KEGG" id="tsph:KIH39_23865"/>
<keyword evidence="1" id="KW-1133">Transmembrane helix</keyword>
<dbReference type="NCBIfam" id="TIGR04294">
    <property type="entry name" value="pre_pil_HX9DG"/>
    <property type="match status" value="1"/>
</dbReference>
<feature type="transmembrane region" description="Helical" evidence="1">
    <location>
        <begin position="12"/>
        <end position="35"/>
    </location>
</feature>
<keyword evidence="1" id="KW-0472">Membrane</keyword>
<sequence length="350" mass="36848">MHALVRKSRSGFTLIELLVVIAIIAILIGLLLPAVQKVREAAARMSCQNNLKQLGLALHNYAGTTPNSTFPASYTLVTSPSLNGIAWGTVILPYIEQTNLYNGYDQTKPAFPAPFGNPKNIAVISTPLKTFMCPSVPLAASDRVYTYDLSQEASAALGTSIPTGALQFTAAASDYTGISGVLGKLWNNLTANGYPTSAHTDDEEGVLGPSNRPCSILSITDGTSNTILLGEVAGKPNFYIRNQLQPIPPAPIGPSLEGGGWGDIMIGENWLSGTDTGCKTQSPTSLASVIGICNRRLKGESLSGLYSFHTGVVNIGMADGSVRTLSFGTDPLVVMQLITKAGDEIPTGNY</sequence>
<dbReference type="AlphaFoldDB" id="A0A8E6B630"/>
<keyword evidence="4" id="KW-1185">Reference proteome</keyword>
<evidence type="ECO:0000313" key="4">
    <source>
        <dbReference type="Proteomes" id="UP000676194"/>
    </source>
</evidence>
<dbReference type="InterPro" id="IPR045584">
    <property type="entry name" value="Pilin-like"/>
</dbReference>
<dbReference type="Proteomes" id="UP000676194">
    <property type="component" value="Chromosome"/>
</dbReference>
<dbReference type="PANTHER" id="PTHR30093">
    <property type="entry name" value="GENERAL SECRETION PATHWAY PROTEIN G"/>
    <property type="match status" value="1"/>
</dbReference>
<dbReference type="Gene3D" id="3.30.700.10">
    <property type="entry name" value="Glycoprotein, Type 4 Pilin"/>
    <property type="match status" value="1"/>
</dbReference>
<dbReference type="NCBIfam" id="TIGR02532">
    <property type="entry name" value="IV_pilin_GFxxxE"/>
    <property type="match status" value="1"/>
</dbReference>
<proteinExistence type="predicted"/>
<keyword evidence="1" id="KW-0812">Transmembrane</keyword>
<dbReference type="EMBL" id="CP074694">
    <property type="protein sequence ID" value="QVL31836.1"/>
    <property type="molecule type" value="Genomic_DNA"/>
</dbReference>
<organism evidence="3 4">
    <name type="scientific">Telmatocola sphagniphila</name>
    <dbReference type="NCBI Taxonomy" id="1123043"/>
    <lineage>
        <taxon>Bacteria</taxon>
        <taxon>Pseudomonadati</taxon>
        <taxon>Planctomycetota</taxon>
        <taxon>Planctomycetia</taxon>
        <taxon>Gemmatales</taxon>
        <taxon>Gemmataceae</taxon>
    </lineage>
</organism>